<feature type="transmembrane region" description="Helical" evidence="1">
    <location>
        <begin position="201"/>
        <end position="222"/>
    </location>
</feature>
<dbReference type="EMBL" id="JARIHO010000122">
    <property type="protein sequence ID" value="KAJ7302024.1"/>
    <property type="molecule type" value="Genomic_DNA"/>
</dbReference>
<keyword evidence="4" id="KW-1185">Reference proteome</keyword>
<sequence>MHAALMNTRIFDSRTIVADVLHWVLFGTLTVQFYLYYKAFPNDRLANKYLVYALYVLELIQTILTTHSMFVTFGVGFSDPEALMNMDFGWLAVPIMSGLGNTVLMQSHTVALIGQSFYAYRVYLLSCSPFIPTLIITVAIASSVGAFFVAACTFEGLLGHLWLIGSALADIVIAICMTHYLSKYDTKFRQTRAVLSKLTRLIIETGSVTASITLVTLALFYAFPDKSYYSPSAMIIPALYTNTILAVLNSRFQILGGRGMGCRMELCTRINHPGLHRLESCRLAGDWDGSGTPV</sequence>
<evidence type="ECO:0000256" key="1">
    <source>
        <dbReference type="SAM" id="Phobius"/>
    </source>
</evidence>
<keyword evidence="1" id="KW-0812">Transmembrane</keyword>
<accession>A0AAD7E8C4</accession>
<feature type="transmembrane region" description="Helical" evidence="1">
    <location>
        <begin position="161"/>
        <end position="181"/>
    </location>
</feature>
<evidence type="ECO:0000313" key="4">
    <source>
        <dbReference type="Proteomes" id="UP001218218"/>
    </source>
</evidence>
<dbReference type="AlphaFoldDB" id="A0AAD7E8C4"/>
<reference evidence="3" key="1">
    <citation type="submission" date="2023-03" db="EMBL/GenBank/DDBJ databases">
        <title>Massive genome expansion in bonnet fungi (Mycena s.s.) driven by repeated elements and novel gene families across ecological guilds.</title>
        <authorList>
            <consortium name="Lawrence Berkeley National Laboratory"/>
            <person name="Harder C.B."/>
            <person name="Miyauchi S."/>
            <person name="Viragh M."/>
            <person name="Kuo A."/>
            <person name="Thoen E."/>
            <person name="Andreopoulos B."/>
            <person name="Lu D."/>
            <person name="Skrede I."/>
            <person name="Drula E."/>
            <person name="Henrissat B."/>
            <person name="Morin E."/>
            <person name="Kohler A."/>
            <person name="Barry K."/>
            <person name="LaButti K."/>
            <person name="Morin E."/>
            <person name="Salamov A."/>
            <person name="Lipzen A."/>
            <person name="Mereny Z."/>
            <person name="Hegedus B."/>
            <person name="Baldrian P."/>
            <person name="Stursova M."/>
            <person name="Weitz H."/>
            <person name="Taylor A."/>
            <person name="Grigoriev I.V."/>
            <person name="Nagy L.G."/>
            <person name="Martin F."/>
            <person name="Kauserud H."/>
        </authorList>
    </citation>
    <scope>NUCLEOTIDE SEQUENCE</scope>
    <source>
        <strain evidence="3">CBHHK002</strain>
    </source>
</reference>
<feature type="transmembrane region" description="Helical" evidence="1">
    <location>
        <begin position="88"/>
        <end position="110"/>
    </location>
</feature>
<feature type="transmembrane region" description="Helical" evidence="1">
    <location>
        <begin position="49"/>
        <end position="76"/>
    </location>
</feature>
<dbReference type="InterPro" id="IPR045339">
    <property type="entry name" value="DUF6534"/>
</dbReference>
<organism evidence="3 4">
    <name type="scientific">Mycena albidolilacea</name>
    <dbReference type="NCBI Taxonomy" id="1033008"/>
    <lineage>
        <taxon>Eukaryota</taxon>
        <taxon>Fungi</taxon>
        <taxon>Dikarya</taxon>
        <taxon>Basidiomycota</taxon>
        <taxon>Agaricomycotina</taxon>
        <taxon>Agaricomycetes</taxon>
        <taxon>Agaricomycetidae</taxon>
        <taxon>Agaricales</taxon>
        <taxon>Marasmiineae</taxon>
        <taxon>Mycenaceae</taxon>
        <taxon>Mycena</taxon>
    </lineage>
</organism>
<feature type="transmembrane region" description="Helical" evidence="1">
    <location>
        <begin position="122"/>
        <end position="149"/>
    </location>
</feature>
<keyword evidence="1" id="KW-1133">Transmembrane helix</keyword>
<proteinExistence type="predicted"/>
<evidence type="ECO:0000259" key="2">
    <source>
        <dbReference type="Pfam" id="PF20152"/>
    </source>
</evidence>
<dbReference type="Proteomes" id="UP001218218">
    <property type="component" value="Unassembled WGS sequence"/>
</dbReference>
<dbReference type="PANTHER" id="PTHR40465:SF1">
    <property type="entry name" value="DUF6534 DOMAIN-CONTAINING PROTEIN"/>
    <property type="match status" value="1"/>
</dbReference>
<dbReference type="PANTHER" id="PTHR40465">
    <property type="entry name" value="CHROMOSOME 1, WHOLE GENOME SHOTGUN SEQUENCE"/>
    <property type="match status" value="1"/>
</dbReference>
<feature type="transmembrane region" description="Helical" evidence="1">
    <location>
        <begin position="228"/>
        <end position="248"/>
    </location>
</feature>
<feature type="transmembrane region" description="Helical" evidence="1">
    <location>
        <begin position="20"/>
        <end position="37"/>
    </location>
</feature>
<protein>
    <recommendedName>
        <fullName evidence="2">DUF6534 domain-containing protein</fullName>
    </recommendedName>
</protein>
<gene>
    <name evidence="3" type="ORF">DFH08DRAFT_945856</name>
</gene>
<evidence type="ECO:0000313" key="3">
    <source>
        <dbReference type="EMBL" id="KAJ7302024.1"/>
    </source>
</evidence>
<keyword evidence="1" id="KW-0472">Membrane</keyword>
<dbReference type="Pfam" id="PF20152">
    <property type="entry name" value="DUF6534"/>
    <property type="match status" value="1"/>
</dbReference>
<name>A0AAD7E8C4_9AGAR</name>
<comment type="caution">
    <text evidence="3">The sequence shown here is derived from an EMBL/GenBank/DDBJ whole genome shotgun (WGS) entry which is preliminary data.</text>
</comment>
<feature type="domain" description="DUF6534" evidence="2">
    <location>
        <begin position="166"/>
        <end position="251"/>
    </location>
</feature>